<name>A0AAD6ZPY3_9AGAR</name>
<dbReference type="Pfam" id="PF20414">
    <property type="entry name" value="DUF6698"/>
    <property type="match status" value="1"/>
</dbReference>
<gene>
    <name evidence="1" type="ORF">DFH08DRAFT_881322</name>
</gene>
<accession>A0AAD6ZPY3</accession>
<evidence type="ECO:0000313" key="2">
    <source>
        <dbReference type="Proteomes" id="UP001218218"/>
    </source>
</evidence>
<evidence type="ECO:0000313" key="1">
    <source>
        <dbReference type="EMBL" id="KAJ7333487.1"/>
    </source>
</evidence>
<dbReference type="EMBL" id="JARIHO010000034">
    <property type="protein sequence ID" value="KAJ7333487.1"/>
    <property type="molecule type" value="Genomic_DNA"/>
</dbReference>
<feature type="non-terminal residue" evidence="1">
    <location>
        <position position="182"/>
    </location>
</feature>
<dbReference type="AlphaFoldDB" id="A0AAD6ZPY3"/>
<sequence length="182" mass="20102">MAISGDYSTQFMDGMDSEHATIAHRIRSQSISALVADITCFESSTSRKTAFHELICYNAPTETSHAFYPLCKVAILYDEYDGTVDLDHIFRHPVLLWIFACFICRPSGAKGLLDGASKRPQARCVEKQYNIKHITAGAIVNCMILAIWLHSPDTQLQATGDATHINLLCAAQLGRKAAQVLE</sequence>
<proteinExistence type="predicted"/>
<dbReference type="Proteomes" id="UP001218218">
    <property type="component" value="Unassembled WGS sequence"/>
</dbReference>
<organism evidence="1 2">
    <name type="scientific">Mycena albidolilacea</name>
    <dbReference type="NCBI Taxonomy" id="1033008"/>
    <lineage>
        <taxon>Eukaryota</taxon>
        <taxon>Fungi</taxon>
        <taxon>Dikarya</taxon>
        <taxon>Basidiomycota</taxon>
        <taxon>Agaricomycotina</taxon>
        <taxon>Agaricomycetes</taxon>
        <taxon>Agaricomycetidae</taxon>
        <taxon>Agaricales</taxon>
        <taxon>Marasmiineae</taxon>
        <taxon>Mycenaceae</taxon>
        <taxon>Mycena</taxon>
    </lineage>
</organism>
<keyword evidence="2" id="KW-1185">Reference proteome</keyword>
<reference evidence="1" key="1">
    <citation type="submission" date="2023-03" db="EMBL/GenBank/DDBJ databases">
        <title>Massive genome expansion in bonnet fungi (Mycena s.s.) driven by repeated elements and novel gene families across ecological guilds.</title>
        <authorList>
            <consortium name="Lawrence Berkeley National Laboratory"/>
            <person name="Harder C.B."/>
            <person name="Miyauchi S."/>
            <person name="Viragh M."/>
            <person name="Kuo A."/>
            <person name="Thoen E."/>
            <person name="Andreopoulos B."/>
            <person name="Lu D."/>
            <person name="Skrede I."/>
            <person name="Drula E."/>
            <person name="Henrissat B."/>
            <person name="Morin E."/>
            <person name="Kohler A."/>
            <person name="Barry K."/>
            <person name="LaButti K."/>
            <person name="Morin E."/>
            <person name="Salamov A."/>
            <person name="Lipzen A."/>
            <person name="Mereny Z."/>
            <person name="Hegedus B."/>
            <person name="Baldrian P."/>
            <person name="Stursova M."/>
            <person name="Weitz H."/>
            <person name="Taylor A."/>
            <person name="Grigoriev I.V."/>
            <person name="Nagy L.G."/>
            <person name="Martin F."/>
            <person name="Kauserud H."/>
        </authorList>
    </citation>
    <scope>NUCLEOTIDE SEQUENCE</scope>
    <source>
        <strain evidence="1">CBHHK002</strain>
    </source>
</reference>
<protein>
    <submittedName>
        <fullName evidence="1">Uncharacterized protein</fullName>
    </submittedName>
</protein>
<comment type="caution">
    <text evidence="1">The sequence shown here is derived from an EMBL/GenBank/DDBJ whole genome shotgun (WGS) entry which is preliminary data.</text>
</comment>
<dbReference type="InterPro" id="IPR046521">
    <property type="entry name" value="DUF6698"/>
</dbReference>